<evidence type="ECO:0000313" key="11">
    <source>
        <dbReference type="RefSeq" id="XP_021842453.2"/>
    </source>
</evidence>
<evidence type="ECO:0000256" key="2">
    <source>
        <dbReference type="ARBA" id="ARBA00007727"/>
    </source>
</evidence>
<evidence type="ECO:0000259" key="9">
    <source>
        <dbReference type="Pfam" id="PF14416"/>
    </source>
</evidence>
<gene>
    <name evidence="11" type="primary">LOC110782596</name>
</gene>
<accession>A0A9R0JQ33</accession>
<keyword evidence="6 7" id="KW-0472">Membrane</keyword>
<evidence type="ECO:0000256" key="6">
    <source>
        <dbReference type="ARBA" id="ARBA00023136"/>
    </source>
</evidence>
<dbReference type="PANTHER" id="PTHR32285:SF38">
    <property type="entry name" value="OS01G0614300 PROTEIN"/>
    <property type="match status" value="1"/>
</dbReference>
<proteinExistence type="inferred from homology"/>
<evidence type="ECO:0000256" key="7">
    <source>
        <dbReference type="SAM" id="Phobius"/>
    </source>
</evidence>
<keyword evidence="4" id="KW-0735">Signal-anchor</keyword>
<feature type="domain" description="Trichome birefringence-like C-terminal" evidence="8">
    <location>
        <begin position="124"/>
        <end position="403"/>
    </location>
</feature>
<dbReference type="PANTHER" id="PTHR32285">
    <property type="entry name" value="PROTEIN TRICHOME BIREFRINGENCE-LIKE 9-RELATED"/>
    <property type="match status" value="1"/>
</dbReference>
<evidence type="ECO:0000256" key="4">
    <source>
        <dbReference type="ARBA" id="ARBA00022968"/>
    </source>
</evidence>
<feature type="transmembrane region" description="Helical" evidence="7">
    <location>
        <begin position="12"/>
        <end position="29"/>
    </location>
</feature>
<name>A0A9R0JQ33_SPIOL</name>
<dbReference type="InterPro" id="IPR029962">
    <property type="entry name" value="TBL"/>
</dbReference>
<comment type="similarity">
    <text evidence="2">Belongs to the PC-esterase family. TBL subfamily.</text>
</comment>
<organism evidence="10 11">
    <name type="scientific">Spinacia oleracea</name>
    <name type="common">Spinach</name>
    <dbReference type="NCBI Taxonomy" id="3562"/>
    <lineage>
        <taxon>Eukaryota</taxon>
        <taxon>Viridiplantae</taxon>
        <taxon>Streptophyta</taxon>
        <taxon>Embryophyta</taxon>
        <taxon>Tracheophyta</taxon>
        <taxon>Spermatophyta</taxon>
        <taxon>Magnoliopsida</taxon>
        <taxon>eudicotyledons</taxon>
        <taxon>Gunneridae</taxon>
        <taxon>Pentapetalae</taxon>
        <taxon>Caryophyllales</taxon>
        <taxon>Chenopodiaceae</taxon>
        <taxon>Chenopodioideae</taxon>
        <taxon>Anserineae</taxon>
        <taxon>Spinacia</taxon>
    </lineage>
</organism>
<dbReference type="AlphaFoldDB" id="A0A9R0JQ33"/>
<dbReference type="GO" id="GO:0005794">
    <property type="term" value="C:Golgi apparatus"/>
    <property type="evidence" value="ECO:0000318"/>
    <property type="project" value="GO_Central"/>
</dbReference>
<dbReference type="KEGG" id="soe:110782596"/>
<reference evidence="10" key="1">
    <citation type="journal article" date="2021" name="Nat. Commun.">
        <title>Genomic analyses provide insights into spinach domestication and the genetic basis of agronomic traits.</title>
        <authorList>
            <person name="Cai X."/>
            <person name="Sun X."/>
            <person name="Xu C."/>
            <person name="Sun H."/>
            <person name="Wang X."/>
            <person name="Ge C."/>
            <person name="Zhang Z."/>
            <person name="Wang Q."/>
            <person name="Fei Z."/>
            <person name="Jiao C."/>
            <person name="Wang Q."/>
        </authorList>
    </citation>
    <scope>NUCLEOTIDE SEQUENCE [LARGE SCALE GENOMIC DNA]</scope>
    <source>
        <strain evidence="10">cv. Varoflay</strain>
    </source>
</reference>
<comment type="subcellular location">
    <subcellularLocation>
        <location evidence="1">Membrane</location>
        <topology evidence="1">Single-pass membrane protein</topology>
    </subcellularLocation>
</comment>
<dbReference type="GO" id="GO:0016413">
    <property type="term" value="F:O-acetyltransferase activity"/>
    <property type="evidence" value="ECO:0000318"/>
    <property type="project" value="GO_Central"/>
</dbReference>
<evidence type="ECO:0000256" key="3">
    <source>
        <dbReference type="ARBA" id="ARBA00022692"/>
    </source>
</evidence>
<sequence>MDLKSSIDNTWKLLSVVGIVGCLLLVIFIDTSHHNYISLSIARYATVPVKTSNFTIYSLGKPSERIKKKCNIFDGSWVYKPEDKNGSYDVLSCPFVEEKMSCHKNGRPDFEFLKWRWEAKDCEIPMFNGKDMMERLRNKRVILVGDSLNRNMWESLACLLHSSIPSSGVQLRDNSTVSKLFWKAKDYNFTLEFYWSPFLVEFDLNHESGKKVLVLDKLSTNAEMWTGADVMVFNSGFWWVQPGTSKRWDFIEYKGKLIEEMPIEQAYEIGMKTWATWIEENVDPKKSNVFFRSISAEHKTKTPKTWCYNKTQLALDQSKASVYPNSLVDIIERLIKSFTKSQVKYLNITKLSRYRIDAHPGIYRYKDWKDLTRKTKDIVSLRPDCSHWCLPGLPDTWNRLLYASLFFHL</sequence>
<keyword evidence="10" id="KW-1185">Reference proteome</keyword>
<evidence type="ECO:0000256" key="1">
    <source>
        <dbReference type="ARBA" id="ARBA00004167"/>
    </source>
</evidence>
<evidence type="ECO:0000256" key="5">
    <source>
        <dbReference type="ARBA" id="ARBA00022989"/>
    </source>
</evidence>
<dbReference type="InterPro" id="IPR025846">
    <property type="entry name" value="TBL_N"/>
</dbReference>
<dbReference type="InterPro" id="IPR026057">
    <property type="entry name" value="TBL_C"/>
</dbReference>
<evidence type="ECO:0000259" key="8">
    <source>
        <dbReference type="Pfam" id="PF13839"/>
    </source>
</evidence>
<protein>
    <submittedName>
        <fullName evidence="11">Protein trichome birefringence-like 38</fullName>
    </submittedName>
</protein>
<evidence type="ECO:0000313" key="10">
    <source>
        <dbReference type="Proteomes" id="UP000813463"/>
    </source>
</evidence>
<dbReference type="GO" id="GO:0016020">
    <property type="term" value="C:membrane"/>
    <property type="evidence" value="ECO:0007669"/>
    <property type="project" value="UniProtKB-SubCell"/>
</dbReference>
<keyword evidence="3 7" id="KW-0812">Transmembrane</keyword>
<dbReference type="RefSeq" id="XP_021842453.2">
    <property type="nucleotide sequence ID" value="XM_021986761.2"/>
</dbReference>
<dbReference type="Pfam" id="PF14416">
    <property type="entry name" value="PMR5N"/>
    <property type="match status" value="1"/>
</dbReference>
<reference evidence="11" key="2">
    <citation type="submission" date="2025-08" db="UniProtKB">
        <authorList>
            <consortium name="RefSeq"/>
        </authorList>
    </citation>
    <scope>IDENTIFICATION</scope>
    <source>
        <tissue evidence="11">Leaf</tissue>
    </source>
</reference>
<dbReference type="GeneID" id="110782596"/>
<dbReference type="Pfam" id="PF13839">
    <property type="entry name" value="PC-Esterase"/>
    <property type="match status" value="1"/>
</dbReference>
<keyword evidence="5 7" id="KW-1133">Transmembrane helix</keyword>
<feature type="domain" description="Trichome birefringence-like N-terminal" evidence="9">
    <location>
        <begin position="68"/>
        <end position="123"/>
    </location>
</feature>
<dbReference type="Proteomes" id="UP000813463">
    <property type="component" value="Chromosome 4"/>
</dbReference>